<protein>
    <submittedName>
        <fullName evidence="5">Acyltransferase family protein</fullName>
    </submittedName>
</protein>
<dbReference type="RefSeq" id="WP_345824696.1">
    <property type="nucleotide sequence ID" value="NZ_JBDIML010000002.1"/>
</dbReference>
<feature type="transmembrane region" description="Helical" evidence="3">
    <location>
        <begin position="229"/>
        <end position="248"/>
    </location>
</feature>
<gene>
    <name evidence="5" type="ORF">ABC228_08545</name>
</gene>
<evidence type="ECO:0000313" key="6">
    <source>
        <dbReference type="Proteomes" id="UP001444625"/>
    </source>
</evidence>
<dbReference type="PANTHER" id="PTHR37312">
    <property type="entry name" value="MEMBRANE-BOUND ACYLTRANSFERASE YKRP-RELATED"/>
    <property type="match status" value="1"/>
</dbReference>
<feature type="transmembrane region" description="Helical" evidence="3">
    <location>
        <begin position="73"/>
        <end position="90"/>
    </location>
</feature>
<evidence type="ECO:0000256" key="1">
    <source>
        <dbReference type="ARBA" id="ARBA00004370"/>
    </source>
</evidence>
<evidence type="ECO:0000259" key="4">
    <source>
        <dbReference type="Pfam" id="PF01757"/>
    </source>
</evidence>
<feature type="transmembrane region" description="Helical" evidence="3">
    <location>
        <begin position="289"/>
        <end position="315"/>
    </location>
</feature>
<comment type="caution">
    <text evidence="5">The sequence shown here is derived from an EMBL/GenBank/DDBJ whole genome shotgun (WGS) entry which is preliminary data.</text>
</comment>
<organism evidence="5 6">
    <name type="scientific">Ornithinibacillus xuwenensis</name>
    <dbReference type="NCBI Taxonomy" id="3144668"/>
    <lineage>
        <taxon>Bacteria</taxon>
        <taxon>Bacillati</taxon>
        <taxon>Bacillota</taxon>
        <taxon>Bacilli</taxon>
        <taxon>Bacillales</taxon>
        <taxon>Bacillaceae</taxon>
        <taxon>Ornithinibacillus</taxon>
    </lineage>
</organism>
<feature type="transmembrane region" description="Helical" evidence="3">
    <location>
        <begin position="40"/>
        <end position="61"/>
    </location>
</feature>
<dbReference type="InterPro" id="IPR052734">
    <property type="entry name" value="Nod_factor_acetyltransferase"/>
</dbReference>
<keyword evidence="5" id="KW-0012">Acyltransferase</keyword>
<dbReference type="Pfam" id="PF01757">
    <property type="entry name" value="Acyl_transf_3"/>
    <property type="match status" value="1"/>
</dbReference>
<reference evidence="5 6" key="1">
    <citation type="submission" date="2024-05" db="EMBL/GenBank/DDBJ databases">
        <authorList>
            <person name="Haq I."/>
            <person name="Ullah Z."/>
            <person name="Ahmad R."/>
            <person name="Li M."/>
            <person name="Tong Y."/>
        </authorList>
    </citation>
    <scope>NUCLEOTIDE SEQUENCE [LARGE SCALE GENOMIC DNA]</scope>
    <source>
        <strain evidence="5 6">16A2E</strain>
    </source>
</reference>
<evidence type="ECO:0000256" key="3">
    <source>
        <dbReference type="SAM" id="Phobius"/>
    </source>
</evidence>
<dbReference type="EMBL" id="JBDIML010000002">
    <property type="protein sequence ID" value="MEN2767235.1"/>
    <property type="molecule type" value="Genomic_DNA"/>
</dbReference>
<proteinExistence type="inferred from homology"/>
<keyword evidence="3" id="KW-0472">Membrane</keyword>
<dbReference type="PANTHER" id="PTHR37312:SF1">
    <property type="entry name" value="MEMBRANE-BOUND ACYLTRANSFERASE YKRP-RELATED"/>
    <property type="match status" value="1"/>
</dbReference>
<dbReference type="InterPro" id="IPR002656">
    <property type="entry name" value="Acyl_transf_3_dom"/>
</dbReference>
<feature type="transmembrane region" description="Helical" evidence="3">
    <location>
        <begin position="153"/>
        <end position="170"/>
    </location>
</feature>
<dbReference type="GO" id="GO:0016746">
    <property type="term" value="F:acyltransferase activity"/>
    <property type="evidence" value="ECO:0007669"/>
    <property type="project" value="UniProtKB-KW"/>
</dbReference>
<keyword evidence="3" id="KW-0812">Transmembrane</keyword>
<evidence type="ECO:0000256" key="2">
    <source>
        <dbReference type="ARBA" id="ARBA00007400"/>
    </source>
</evidence>
<keyword evidence="3" id="KW-1133">Transmembrane helix</keyword>
<feature type="transmembrane region" description="Helical" evidence="3">
    <location>
        <begin position="12"/>
        <end position="28"/>
    </location>
</feature>
<accession>A0ABU9XG36</accession>
<keyword evidence="5" id="KW-0808">Transferase</keyword>
<comment type="similarity">
    <text evidence="2">Belongs to the acyltransferase 3 family.</text>
</comment>
<comment type="subcellular location">
    <subcellularLocation>
        <location evidence="1">Membrane</location>
    </subcellularLocation>
</comment>
<sequence length="330" mass="37848">MERNAFFDNAKLLLILLVVFGHVIQPFIAGSLEMHALYTWIYTFHMPAFIFLAGFFAKGFGDSGYFIKLAKKLLLPYFIFQLTYSSYYYFIGKSNWLTDIFYPHWSLWFLISLFSWHLLLYWFKKIPPIISLSVAVALGILVGYLAGVGHYFSLSRTFVFFPFFLLGFWLKEKHLMYLKRKGIQVIAGLILTATALAIYFAPEINTGWLLASKSYYDLGMQEFGGIARLLVYVTSTLMAASVLAWVPTKRYSFTHLGERTLYVYLLHGFIIQYFRAYELFHVTTIMDVIGLVGISVLTVWALSSTPVLTVSQPFVEGKLTHMKKSLNISG</sequence>
<keyword evidence="6" id="KW-1185">Reference proteome</keyword>
<feature type="transmembrane region" description="Helical" evidence="3">
    <location>
        <begin position="102"/>
        <end position="122"/>
    </location>
</feature>
<feature type="transmembrane region" description="Helical" evidence="3">
    <location>
        <begin position="182"/>
        <end position="201"/>
    </location>
</feature>
<feature type="domain" description="Acyltransferase 3" evidence="4">
    <location>
        <begin position="4"/>
        <end position="302"/>
    </location>
</feature>
<feature type="transmembrane region" description="Helical" evidence="3">
    <location>
        <begin position="129"/>
        <end position="147"/>
    </location>
</feature>
<dbReference type="Proteomes" id="UP001444625">
    <property type="component" value="Unassembled WGS sequence"/>
</dbReference>
<evidence type="ECO:0000313" key="5">
    <source>
        <dbReference type="EMBL" id="MEN2767235.1"/>
    </source>
</evidence>
<name>A0ABU9XG36_9BACI</name>